<dbReference type="GO" id="GO:0033540">
    <property type="term" value="P:fatty acid beta-oxidation using acyl-CoA oxidase"/>
    <property type="evidence" value="ECO:0007669"/>
    <property type="project" value="UniProtKB-UniPathway"/>
</dbReference>
<dbReference type="PANTHER" id="PTHR10909:SF352">
    <property type="entry name" value="ACYL-COENZYME A OXIDASE-LIKE PROTEIN"/>
    <property type="match status" value="1"/>
</dbReference>
<evidence type="ECO:0000256" key="4">
    <source>
        <dbReference type="ARBA" id="ARBA00004846"/>
    </source>
</evidence>
<comment type="similarity">
    <text evidence="5 12">Belongs to the acyl-CoA oxidase family.</text>
</comment>
<evidence type="ECO:0000313" key="19">
    <source>
        <dbReference type="Proteomes" id="UP000078561"/>
    </source>
</evidence>
<evidence type="ECO:0000259" key="14">
    <source>
        <dbReference type="Pfam" id="PF01756"/>
    </source>
</evidence>
<dbReference type="InterPro" id="IPR036250">
    <property type="entry name" value="AcylCo_DH-like_C"/>
</dbReference>
<dbReference type="Gene3D" id="1.10.540.10">
    <property type="entry name" value="Acyl-CoA dehydrogenase/oxidase, N-terminal domain"/>
    <property type="match status" value="1"/>
</dbReference>
<dbReference type="InterPro" id="IPR037069">
    <property type="entry name" value="AcylCoA_DH/ox_N_sf"/>
</dbReference>
<evidence type="ECO:0000313" key="18">
    <source>
        <dbReference type="EMBL" id="SAM06497.1"/>
    </source>
</evidence>
<dbReference type="GO" id="GO:0055088">
    <property type="term" value="P:lipid homeostasis"/>
    <property type="evidence" value="ECO:0007669"/>
    <property type="project" value="TreeGrafter"/>
</dbReference>
<dbReference type="STRING" id="4829.A0A168RCF7"/>
<feature type="binding site" evidence="13">
    <location>
        <position position="182"/>
    </location>
    <ligand>
        <name>FAD</name>
        <dbReference type="ChEBI" id="CHEBI:57692"/>
    </ligand>
</feature>
<dbReference type="Gene3D" id="2.40.110.10">
    <property type="entry name" value="Butyryl-CoA Dehydrogenase, subunit A, domain 2"/>
    <property type="match status" value="1"/>
</dbReference>
<evidence type="ECO:0000256" key="13">
    <source>
        <dbReference type="PIRSR" id="PIRSR000168-2"/>
    </source>
</evidence>
<keyword evidence="9" id="KW-0560">Oxidoreductase</keyword>
<evidence type="ECO:0000256" key="8">
    <source>
        <dbReference type="ARBA" id="ARBA00022832"/>
    </source>
</evidence>
<evidence type="ECO:0000256" key="7">
    <source>
        <dbReference type="ARBA" id="ARBA00022827"/>
    </source>
</evidence>
<evidence type="ECO:0000256" key="12">
    <source>
        <dbReference type="PIRNR" id="PIRNR000168"/>
    </source>
</evidence>
<evidence type="ECO:0000256" key="1">
    <source>
        <dbReference type="ARBA" id="ARBA00001201"/>
    </source>
</evidence>
<dbReference type="GO" id="GO:0071949">
    <property type="term" value="F:FAD binding"/>
    <property type="evidence" value="ECO:0007669"/>
    <property type="project" value="InterPro"/>
</dbReference>
<feature type="domain" description="Acyl-CoA oxidase C-terminal" evidence="14">
    <location>
        <begin position="532"/>
        <end position="701"/>
    </location>
</feature>
<evidence type="ECO:0000259" key="16">
    <source>
        <dbReference type="Pfam" id="PF14749"/>
    </source>
</evidence>
<dbReference type="GO" id="GO:0005504">
    <property type="term" value="F:fatty acid binding"/>
    <property type="evidence" value="ECO:0007669"/>
    <property type="project" value="TreeGrafter"/>
</dbReference>
<name>A0A168RCF7_ABSGL</name>
<dbReference type="InterPro" id="IPR009100">
    <property type="entry name" value="AcylCoA_DH/oxidase_NM_dom_sf"/>
</dbReference>
<dbReference type="InterPro" id="IPR046373">
    <property type="entry name" value="Acyl-CoA_Oxase/DH_mid-dom_sf"/>
</dbReference>
<comment type="cofactor">
    <cofactor evidence="2">
        <name>FAD</name>
        <dbReference type="ChEBI" id="CHEBI:57692"/>
    </cofactor>
</comment>
<dbReference type="InterPro" id="IPR012258">
    <property type="entry name" value="Acyl-CoA_oxidase"/>
</dbReference>
<gene>
    <name evidence="18" type="primary">ABSGL_12386.1 scaffold 12745</name>
</gene>
<evidence type="ECO:0000256" key="11">
    <source>
        <dbReference type="ARBA" id="ARBA00023140"/>
    </source>
</evidence>
<dbReference type="InterPro" id="IPR029320">
    <property type="entry name" value="Acyl-CoA_ox_N"/>
</dbReference>
<protein>
    <recommendedName>
        <fullName evidence="12">Acyl-coenzyme A oxidase</fullName>
    </recommendedName>
</protein>
<keyword evidence="10" id="KW-0443">Lipid metabolism</keyword>
<keyword evidence="6 12" id="KW-0285">Flavoprotein</keyword>
<sequence>MTIPLSQSTDPQAKAALGRLQQLKQQLNLTPSDASKQTTQDMNKERQAADFDITALARFWAGGEKAYTARQNAYNLIKNDPELVVQPPRNFLELERAEFREFTMGQVHRLAKIAEQLGPDRRDEVYELGHTIGIYSESFSMRFGVHILLFKNVINMLSSDEQRKYWLPLVEEMRIIGCFAMTELGHSSALRGLETTATFDVETDEFIIDSPTVTSSKFWIGMAGQSATHTVVIAQTIVNGKNKGLNWFVIQLRDVKTGELMPNIMAGDIGSKVGHQGLDNGWIQFRKARIPRSQLLAKWVSMDRDGTFHQAPNPAMMYATLIPERLSLVDGMTLLTTQAVTIASRYGVVRRQGAKNQQIMDYQSHYVKLLPAISFMYMIKASFETLDAQFEVLTGGGGIDDQMVYLNHMGDLHAISACLKGLVGWYCSDILETCRRSCGGHAYSAYNAIGHIMNDWGVFTTGGGDNVVLLQQTTKILRYRLVQQLEHDSYPDLKFKSSTHYILHAKSYLEKPSWNVDPAHLDDCLKDFSLITDALYTILVKRLNSIQKAIEQGESENDLLLENVKAGELHCAAFLFEDNALRFGRVKPHTLDSSVVSILHRLTGLWGLHALHTYSDQGFKEGFFTPAQVVGIEKLYLKTCKDLRYQIIGLTDAWAYPDFVLKAPIGKYDGDIYEAYFDTILQAPNSTGVPAYHDKYIKPLTARESNGKRPRAKIKWGDGVSDTISKDRFLPTGYPNDEILPAR</sequence>
<feature type="domain" description="Acyl-coenzyme A oxidase N-terminal" evidence="16">
    <location>
        <begin position="52"/>
        <end position="176"/>
    </location>
</feature>
<dbReference type="InterPro" id="IPR006091">
    <property type="entry name" value="Acyl-CoA_Oxase/DH_mid-dom"/>
</dbReference>
<dbReference type="PIRSF" id="PIRSF000168">
    <property type="entry name" value="Acyl-CoA_oxidase"/>
    <property type="match status" value="1"/>
</dbReference>
<comment type="subcellular location">
    <subcellularLocation>
        <location evidence="3">Peroxisome</location>
    </subcellularLocation>
</comment>
<dbReference type="PANTHER" id="PTHR10909">
    <property type="entry name" value="ELECTRON TRANSPORT OXIDOREDUCTASE"/>
    <property type="match status" value="1"/>
</dbReference>
<dbReference type="GO" id="GO:0003997">
    <property type="term" value="F:acyl-CoA oxidase activity"/>
    <property type="evidence" value="ECO:0007669"/>
    <property type="project" value="UniProtKB-EC"/>
</dbReference>
<feature type="binding site" evidence="13">
    <location>
        <position position="221"/>
    </location>
    <ligand>
        <name>FAD</name>
        <dbReference type="ChEBI" id="CHEBI:57692"/>
    </ligand>
</feature>
<organism evidence="18">
    <name type="scientific">Absidia glauca</name>
    <name type="common">Pin mould</name>
    <dbReference type="NCBI Taxonomy" id="4829"/>
    <lineage>
        <taxon>Eukaryota</taxon>
        <taxon>Fungi</taxon>
        <taxon>Fungi incertae sedis</taxon>
        <taxon>Mucoromycota</taxon>
        <taxon>Mucoromycotina</taxon>
        <taxon>Mucoromycetes</taxon>
        <taxon>Mucorales</taxon>
        <taxon>Cunninghamellaceae</taxon>
        <taxon>Absidia</taxon>
    </lineage>
</organism>
<comment type="pathway">
    <text evidence="4">Lipid metabolism; peroxisomal fatty acid beta-oxidation.</text>
</comment>
<dbReference type="AlphaFoldDB" id="A0A168RCF7"/>
<keyword evidence="11" id="KW-0576">Peroxisome</keyword>
<dbReference type="Pfam" id="PF14749">
    <property type="entry name" value="Acyl-CoA_ox_N"/>
    <property type="match status" value="1"/>
</dbReference>
<evidence type="ECO:0000256" key="3">
    <source>
        <dbReference type="ARBA" id="ARBA00004275"/>
    </source>
</evidence>
<evidence type="ECO:0000256" key="6">
    <source>
        <dbReference type="ARBA" id="ARBA00022630"/>
    </source>
</evidence>
<evidence type="ECO:0000259" key="17">
    <source>
        <dbReference type="Pfam" id="PF22924"/>
    </source>
</evidence>
<dbReference type="FunFam" id="2.40.110.10:FF:000003">
    <property type="entry name" value="Acyl-coenzyme A oxidase"/>
    <property type="match status" value="1"/>
</dbReference>
<keyword evidence="7 12" id="KW-0274">FAD</keyword>
<evidence type="ECO:0000256" key="2">
    <source>
        <dbReference type="ARBA" id="ARBA00001974"/>
    </source>
</evidence>
<dbReference type="Pfam" id="PF01756">
    <property type="entry name" value="ACOX"/>
    <property type="match status" value="1"/>
</dbReference>
<dbReference type="SUPFAM" id="SSF56645">
    <property type="entry name" value="Acyl-CoA dehydrogenase NM domain-like"/>
    <property type="match status" value="1"/>
</dbReference>
<proteinExistence type="inferred from homology"/>
<dbReference type="Pfam" id="PF22924">
    <property type="entry name" value="ACOX_C_alpha1"/>
    <property type="match status" value="1"/>
</dbReference>
<dbReference type="InterPro" id="IPR055060">
    <property type="entry name" value="ACOX_C_alpha1"/>
</dbReference>
<dbReference type="GO" id="GO:0005777">
    <property type="term" value="C:peroxisome"/>
    <property type="evidence" value="ECO:0007669"/>
    <property type="project" value="UniProtKB-SubCell"/>
</dbReference>
<dbReference type="EMBL" id="LT554591">
    <property type="protein sequence ID" value="SAM06497.1"/>
    <property type="molecule type" value="Genomic_DNA"/>
</dbReference>
<reference evidence="18" key="1">
    <citation type="submission" date="2016-04" db="EMBL/GenBank/DDBJ databases">
        <authorList>
            <person name="Evans L.H."/>
            <person name="Alamgir A."/>
            <person name="Owens N."/>
            <person name="Weber N.D."/>
            <person name="Virtaneva K."/>
            <person name="Barbian K."/>
            <person name="Babar A."/>
            <person name="Rosenke K."/>
        </authorList>
    </citation>
    <scope>NUCLEOTIDE SEQUENCE [LARGE SCALE GENOMIC DNA]</scope>
    <source>
        <strain evidence="18">CBS 101.48</strain>
    </source>
</reference>
<evidence type="ECO:0000259" key="15">
    <source>
        <dbReference type="Pfam" id="PF02770"/>
    </source>
</evidence>
<accession>A0A168RCF7</accession>
<keyword evidence="8" id="KW-0276">Fatty acid metabolism</keyword>
<dbReference type="UniPathway" id="UPA00661"/>
<dbReference type="InParanoid" id="A0A168RCF7"/>
<evidence type="ECO:0000256" key="5">
    <source>
        <dbReference type="ARBA" id="ARBA00006288"/>
    </source>
</evidence>
<dbReference type="SUPFAM" id="SSF47203">
    <property type="entry name" value="Acyl-CoA dehydrogenase C-terminal domain-like"/>
    <property type="match status" value="2"/>
</dbReference>
<dbReference type="InterPro" id="IPR002655">
    <property type="entry name" value="Acyl-CoA_oxidase_C"/>
</dbReference>
<feature type="domain" description="Acyl-CoA oxidase/dehydrogenase middle" evidence="15">
    <location>
        <begin position="178"/>
        <end position="287"/>
    </location>
</feature>
<feature type="domain" description="Acyl-CoA oxidase C-alpha1" evidence="17">
    <location>
        <begin position="318"/>
        <end position="477"/>
    </location>
</feature>
<dbReference type="Pfam" id="PF02770">
    <property type="entry name" value="Acyl-CoA_dh_M"/>
    <property type="match status" value="1"/>
</dbReference>
<dbReference type="OrthoDB" id="538336at2759"/>
<dbReference type="OMA" id="ILAWESI"/>
<evidence type="ECO:0000256" key="10">
    <source>
        <dbReference type="ARBA" id="ARBA00023098"/>
    </source>
</evidence>
<keyword evidence="19" id="KW-1185">Reference proteome</keyword>
<dbReference type="Gene3D" id="1.20.140.10">
    <property type="entry name" value="Butyryl-CoA Dehydrogenase, subunit A, domain 3"/>
    <property type="match status" value="2"/>
</dbReference>
<evidence type="ECO:0000256" key="9">
    <source>
        <dbReference type="ARBA" id="ARBA00023002"/>
    </source>
</evidence>
<comment type="catalytic activity">
    <reaction evidence="1">
        <text>a 2,3-saturated acyl-CoA + O2 = a (2E)-enoyl-CoA + H2O2</text>
        <dbReference type="Rhea" id="RHEA:38959"/>
        <dbReference type="ChEBI" id="CHEBI:15379"/>
        <dbReference type="ChEBI" id="CHEBI:16240"/>
        <dbReference type="ChEBI" id="CHEBI:58856"/>
        <dbReference type="ChEBI" id="CHEBI:65111"/>
        <dbReference type="EC" id="1.3.3.6"/>
    </reaction>
</comment>
<dbReference type="Proteomes" id="UP000078561">
    <property type="component" value="Unassembled WGS sequence"/>
</dbReference>